<keyword evidence="3" id="KW-0408">Iron</keyword>
<evidence type="ECO:0000313" key="7">
    <source>
        <dbReference type="EMBL" id="MFC5239225.1"/>
    </source>
</evidence>
<dbReference type="Gene3D" id="3.20.20.70">
    <property type="entry name" value="Aldolase class I"/>
    <property type="match status" value="1"/>
</dbReference>
<feature type="region of interest" description="Disordered" evidence="5">
    <location>
        <begin position="258"/>
        <end position="286"/>
    </location>
</feature>
<proteinExistence type="predicted"/>
<dbReference type="CDD" id="cd01335">
    <property type="entry name" value="Radical_SAM"/>
    <property type="match status" value="1"/>
</dbReference>
<dbReference type="InterPro" id="IPR013785">
    <property type="entry name" value="Aldolase_TIM"/>
</dbReference>
<dbReference type="InterPro" id="IPR007197">
    <property type="entry name" value="rSAM"/>
</dbReference>
<dbReference type="PANTHER" id="PTHR11228:SF7">
    <property type="entry name" value="PQQA PEPTIDE CYCLASE"/>
    <property type="match status" value="1"/>
</dbReference>
<gene>
    <name evidence="7" type="ORF">ACFPWV_04750</name>
</gene>
<evidence type="ECO:0000256" key="5">
    <source>
        <dbReference type="SAM" id="MobiDB-lite"/>
    </source>
</evidence>
<dbReference type="SFLD" id="SFLDF00365">
    <property type="entry name" value="thuricin_CD_(TrnCD-like)"/>
    <property type="match status" value="1"/>
</dbReference>
<evidence type="ECO:0000256" key="3">
    <source>
        <dbReference type="ARBA" id="ARBA00023004"/>
    </source>
</evidence>
<dbReference type="PANTHER" id="PTHR11228">
    <property type="entry name" value="RADICAL SAM DOMAIN PROTEIN"/>
    <property type="match status" value="1"/>
</dbReference>
<dbReference type="InterPro" id="IPR058240">
    <property type="entry name" value="rSAM_sf"/>
</dbReference>
<comment type="caution">
    <text evidence="7">The sequence shown here is derived from an EMBL/GenBank/DDBJ whole genome shotgun (WGS) entry which is preliminary data.</text>
</comment>
<accession>A0ABW0DNE1</accession>
<organism evidence="7 8">
    <name type="scientific">Streptomyces atrovirens</name>
    <dbReference type="NCBI Taxonomy" id="285556"/>
    <lineage>
        <taxon>Bacteria</taxon>
        <taxon>Bacillati</taxon>
        <taxon>Actinomycetota</taxon>
        <taxon>Actinomycetes</taxon>
        <taxon>Kitasatosporales</taxon>
        <taxon>Streptomycetaceae</taxon>
        <taxon>Streptomyces</taxon>
    </lineage>
</organism>
<dbReference type="Pfam" id="PF04055">
    <property type="entry name" value="Radical_SAM"/>
    <property type="match status" value="1"/>
</dbReference>
<dbReference type="SFLD" id="SFLDG01386">
    <property type="entry name" value="main_SPASM_domain-containing"/>
    <property type="match status" value="1"/>
</dbReference>
<evidence type="ECO:0000256" key="2">
    <source>
        <dbReference type="ARBA" id="ARBA00022723"/>
    </source>
</evidence>
<dbReference type="PROSITE" id="PS51918">
    <property type="entry name" value="RADICAL_SAM"/>
    <property type="match status" value="1"/>
</dbReference>
<dbReference type="SUPFAM" id="SSF102114">
    <property type="entry name" value="Radical SAM enzymes"/>
    <property type="match status" value="1"/>
</dbReference>
<keyword evidence="1" id="KW-0949">S-adenosyl-L-methionine</keyword>
<evidence type="ECO:0000259" key="6">
    <source>
        <dbReference type="PROSITE" id="PS51918"/>
    </source>
</evidence>
<feature type="domain" description="Radical SAM core" evidence="6">
    <location>
        <begin position="9"/>
        <end position="219"/>
    </location>
</feature>
<keyword evidence="2" id="KW-0479">Metal-binding</keyword>
<evidence type="ECO:0000313" key="8">
    <source>
        <dbReference type="Proteomes" id="UP001596035"/>
    </source>
</evidence>
<dbReference type="SFLD" id="SFLDS00029">
    <property type="entry name" value="Radical_SAM"/>
    <property type="match status" value="1"/>
</dbReference>
<keyword evidence="8" id="KW-1185">Reference proteome</keyword>
<dbReference type="SFLD" id="SFLDG01216">
    <property type="entry name" value="thioether_bond_formation_requi"/>
    <property type="match status" value="1"/>
</dbReference>
<keyword evidence="4" id="KW-0411">Iron-sulfur</keyword>
<evidence type="ECO:0000256" key="4">
    <source>
        <dbReference type="ARBA" id="ARBA00023014"/>
    </source>
</evidence>
<dbReference type="EMBL" id="JBHSKN010000004">
    <property type="protein sequence ID" value="MFC5239225.1"/>
    <property type="molecule type" value="Genomic_DNA"/>
</dbReference>
<protein>
    <submittedName>
        <fullName evidence="7">Radical SAM protein</fullName>
    </submittedName>
</protein>
<reference evidence="8" key="1">
    <citation type="journal article" date="2019" name="Int. J. Syst. Evol. Microbiol.">
        <title>The Global Catalogue of Microorganisms (GCM) 10K type strain sequencing project: providing services to taxonomists for standard genome sequencing and annotation.</title>
        <authorList>
            <consortium name="The Broad Institute Genomics Platform"/>
            <consortium name="The Broad Institute Genome Sequencing Center for Infectious Disease"/>
            <person name="Wu L."/>
            <person name="Ma J."/>
        </authorList>
    </citation>
    <scope>NUCLEOTIDE SEQUENCE [LARGE SCALE GENOMIC DNA]</scope>
    <source>
        <strain evidence="8">CGMCC 4.7131</strain>
    </source>
</reference>
<dbReference type="InterPro" id="IPR050377">
    <property type="entry name" value="Radical_SAM_PqqE_MftC-like"/>
</dbReference>
<dbReference type="RefSeq" id="WP_344561200.1">
    <property type="nucleotide sequence ID" value="NZ_BAAATG010000021.1"/>
</dbReference>
<dbReference type="Proteomes" id="UP001596035">
    <property type="component" value="Unassembled WGS sequence"/>
</dbReference>
<name>A0ABW0DNE1_9ACTN</name>
<sequence length="286" mass="31107">MTIAPEAPARPAVPDFLELEITGRCQLTCPSLCYAKAGPTESHGSMTADDWKRIISEAAEIGVKKVQFIGGEPTMHPEFEALVHRALALGLSVQVYSNLYRVKPEHWRLFTHPEVSLATSYYSDVAEEHERVTGRKGSHAATRENIVKAVSRRIPLQVGIVEVFEGQRTAEARQELYDLGVRTVNIDRVRSVGRGEVHVPSTKDLCGRCADGRAAVMTDGTVTPCVLGRFLHTGNAKADGLAAVFNGQQWADTATSIPRRSPSMACTPDDSSDCDPSNTEACDPAY</sequence>
<dbReference type="SFLD" id="SFLDG01067">
    <property type="entry name" value="SPASM/twitch_domain_containing"/>
    <property type="match status" value="1"/>
</dbReference>
<evidence type="ECO:0000256" key="1">
    <source>
        <dbReference type="ARBA" id="ARBA00022691"/>
    </source>
</evidence>